<feature type="signal peptide" evidence="2">
    <location>
        <begin position="1"/>
        <end position="21"/>
    </location>
</feature>
<evidence type="ECO:0000256" key="2">
    <source>
        <dbReference type="SAM" id="SignalP"/>
    </source>
</evidence>
<gene>
    <name evidence="3" type="ORF">L873DRAFT_1292028</name>
</gene>
<evidence type="ECO:0000313" key="3">
    <source>
        <dbReference type="EMBL" id="RPA95826.1"/>
    </source>
</evidence>
<accession>A0A3N4JC27</accession>
<dbReference type="AlphaFoldDB" id="A0A3N4JC27"/>
<proteinExistence type="predicted"/>
<name>A0A3N4JC27_9PEZI</name>
<protein>
    <submittedName>
        <fullName evidence="3">Uncharacterized protein</fullName>
    </submittedName>
</protein>
<keyword evidence="1" id="KW-0812">Transmembrane</keyword>
<organism evidence="3 4">
    <name type="scientific">Choiromyces venosus 120613-1</name>
    <dbReference type="NCBI Taxonomy" id="1336337"/>
    <lineage>
        <taxon>Eukaryota</taxon>
        <taxon>Fungi</taxon>
        <taxon>Dikarya</taxon>
        <taxon>Ascomycota</taxon>
        <taxon>Pezizomycotina</taxon>
        <taxon>Pezizomycetes</taxon>
        <taxon>Pezizales</taxon>
        <taxon>Tuberaceae</taxon>
        <taxon>Choiromyces</taxon>
    </lineage>
</organism>
<keyword evidence="1" id="KW-1133">Transmembrane helix</keyword>
<evidence type="ECO:0000313" key="4">
    <source>
        <dbReference type="Proteomes" id="UP000276215"/>
    </source>
</evidence>
<feature type="transmembrane region" description="Helical" evidence="1">
    <location>
        <begin position="117"/>
        <end position="135"/>
    </location>
</feature>
<dbReference type="EMBL" id="ML120421">
    <property type="protein sequence ID" value="RPA95826.1"/>
    <property type="molecule type" value="Genomic_DNA"/>
</dbReference>
<keyword evidence="2" id="KW-0732">Signal</keyword>
<keyword evidence="1" id="KW-0472">Membrane</keyword>
<sequence length="163" mass="18389">MAHHSLARAALGGLFAWFRSTVPYFLECTRTYYTFSATVGYDVRVNGSSLGTGRAGSLFIARDRGLRALMAVGSPFFMMGKGGEERTGRGWPVCRFVTFHSWTIGKKRYDVVYGHKWLLVVRFCFVFLKGVGGGAMVVDWLMLIVAMAMVDCNVCLELWWWMD</sequence>
<evidence type="ECO:0000256" key="1">
    <source>
        <dbReference type="SAM" id="Phobius"/>
    </source>
</evidence>
<feature type="chain" id="PRO_5018158695" evidence="2">
    <location>
        <begin position="22"/>
        <end position="163"/>
    </location>
</feature>
<keyword evidence="4" id="KW-1185">Reference proteome</keyword>
<reference evidence="3 4" key="1">
    <citation type="journal article" date="2018" name="Nat. Ecol. Evol.">
        <title>Pezizomycetes genomes reveal the molecular basis of ectomycorrhizal truffle lifestyle.</title>
        <authorList>
            <person name="Murat C."/>
            <person name="Payen T."/>
            <person name="Noel B."/>
            <person name="Kuo A."/>
            <person name="Morin E."/>
            <person name="Chen J."/>
            <person name="Kohler A."/>
            <person name="Krizsan K."/>
            <person name="Balestrini R."/>
            <person name="Da Silva C."/>
            <person name="Montanini B."/>
            <person name="Hainaut M."/>
            <person name="Levati E."/>
            <person name="Barry K.W."/>
            <person name="Belfiori B."/>
            <person name="Cichocki N."/>
            <person name="Clum A."/>
            <person name="Dockter R.B."/>
            <person name="Fauchery L."/>
            <person name="Guy J."/>
            <person name="Iotti M."/>
            <person name="Le Tacon F."/>
            <person name="Lindquist E.A."/>
            <person name="Lipzen A."/>
            <person name="Malagnac F."/>
            <person name="Mello A."/>
            <person name="Molinier V."/>
            <person name="Miyauchi S."/>
            <person name="Poulain J."/>
            <person name="Riccioni C."/>
            <person name="Rubini A."/>
            <person name="Sitrit Y."/>
            <person name="Splivallo R."/>
            <person name="Traeger S."/>
            <person name="Wang M."/>
            <person name="Zifcakova L."/>
            <person name="Wipf D."/>
            <person name="Zambonelli A."/>
            <person name="Paolocci F."/>
            <person name="Nowrousian M."/>
            <person name="Ottonello S."/>
            <person name="Baldrian P."/>
            <person name="Spatafora J.W."/>
            <person name="Henrissat B."/>
            <person name="Nagy L.G."/>
            <person name="Aury J.M."/>
            <person name="Wincker P."/>
            <person name="Grigoriev I.V."/>
            <person name="Bonfante P."/>
            <person name="Martin F.M."/>
        </authorList>
    </citation>
    <scope>NUCLEOTIDE SEQUENCE [LARGE SCALE GENOMIC DNA]</scope>
    <source>
        <strain evidence="3 4">120613-1</strain>
    </source>
</reference>
<dbReference type="Proteomes" id="UP000276215">
    <property type="component" value="Unassembled WGS sequence"/>
</dbReference>